<dbReference type="InterPro" id="IPR029044">
    <property type="entry name" value="Nucleotide-diphossugar_trans"/>
</dbReference>
<evidence type="ECO:0000259" key="1">
    <source>
        <dbReference type="Pfam" id="PF00483"/>
    </source>
</evidence>
<keyword evidence="3" id="KW-1185">Reference proteome</keyword>
<dbReference type="EMBL" id="CP040871">
    <property type="protein sequence ID" value="QDA56937.1"/>
    <property type="molecule type" value="Genomic_DNA"/>
</dbReference>
<dbReference type="InterPro" id="IPR050486">
    <property type="entry name" value="Mannose-1P_guanyltransferase"/>
</dbReference>
<dbReference type="InterPro" id="IPR005835">
    <property type="entry name" value="NTP_transferase_dom"/>
</dbReference>
<protein>
    <recommendedName>
        <fullName evidence="1">Nucleotidyl transferase domain-containing protein</fullName>
    </recommendedName>
</protein>
<organism evidence="2 3">
    <name type="scientific">Thermomonas aquatica</name>
    <dbReference type="NCBI Taxonomy" id="2202149"/>
    <lineage>
        <taxon>Bacteria</taxon>
        <taxon>Pseudomonadati</taxon>
        <taxon>Pseudomonadota</taxon>
        <taxon>Gammaproteobacteria</taxon>
        <taxon>Lysobacterales</taxon>
        <taxon>Lysobacteraceae</taxon>
        <taxon>Thermomonas</taxon>
    </lineage>
</organism>
<dbReference type="PANTHER" id="PTHR22572">
    <property type="entry name" value="SUGAR-1-PHOSPHATE GUANYL TRANSFERASE"/>
    <property type="match status" value="1"/>
</dbReference>
<sequence length="233" mass="24619">MPADEAIVLAGGFGTRLRGIVDDVPKPLAPVAGRPFLAWLLDRLALSGMRRCILATGYMAEAIERAIGARWQGMDIAYSVEAEPLGTGGAIRLAAQRLQGDGAHVLNGDTWLQYPPVALEAAARAASTPMAIALARVDDVARYGAVDVDDGRARDFREKGEAGAGWINAGCYFLGAAALSALPARTAFSFEREVLQPRARAGEVAAFTETSGFIDIGVPEDYARAQPMFAARA</sequence>
<dbReference type="RefSeq" id="WP_139715989.1">
    <property type="nucleotide sequence ID" value="NZ_CP040871.1"/>
</dbReference>
<dbReference type="Gene3D" id="3.90.550.10">
    <property type="entry name" value="Spore Coat Polysaccharide Biosynthesis Protein SpsA, Chain A"/>
    <property type="match status" value="1"/>
</dbReference>
<gene>
    <name evidence="2" type="ORF">FHQ07_06195</name>
</gene>
<reference evidence="2 3" key="1">
    <citation type="submission" date="2019-06" db="EMBL/GenBank/DDBJ databases">
        <title>Thermomonas aquatica sp. nov., isolated from an industrial wastewater treatment plant.</title>
        <authorList>
            <person name="Jeon J.H."/>
            <person name="Park D.-S."/>
        </authorList>
    </citation>
    <scope>NUCLEOTIDE SEQUENCE [LARGE SCALE GENOMIC DNA]</scope>
    <source>
        <strain evidence="2 3">SY21</strain>
    </source>
</reference>
<dbReference type="Pfam" id="PF00483">
    <property type="entry name" value="NTP_transferase"/>
    <property type="match status" value="1"/>
</dbReference>
<evidence type="ECO:0000313" key="3">
    <source>
        <dbReference type="Proteomes" id="UP000308149"/>
    </source>
</evidence>
<dbReference type="KEGG" id="thes:FHQ07_06195"/>
<feature type="domain" description="Nucleotidyl transferase" evidence="1">
    <location>
        <begin position="6"/>
        <end position="227"/>
    </location>
</feature>
<dbReference type="SUPFAM" id="SSF53448">
    <property type="entry name" value="Nucleotide-diphospho-sugar transferases"/>
    <property type="match status" value="1"/>
</dbReference>
<dbReference type="CDD" id="cd06915">
    <property type="entry name" value="NTP_transferase_WcbM_like"/>
    <property type="match status" value="1"/>
</dbReference>
<dbReference type="AlphaFoldDB" id="A0A5B7ZPY0"/>
<dbReference type="OrthoDB" id="9788272at2"/>
<evidence type="ECO:0000313" key="2">
    <source>
        <dbReference type="EMBL" id="QDA56937.1"/>
    </source>
</evidence>
<accession>A0A5B7ZPY0</accession>
<proteinExistence type="predicted"/>
<name>A0A5B7ZPY0_9GAMM</name>
<dbReference type="Proteomes" id="UP000308149">
    <property type="component" value="Chromosome"/>
</dbReference>